<keyword evidence="2" id="KW-1185">Reference proteome</keyword>
<evidence type="ECO:0000313" key="2">
    <source>
        <dbReference type="Proteomes" id="UP001311915"/>
    </source>
</evidence>
<reference evidence="1 2" key="1">
    <citation type="submission" date="2023-10" db="EMBL/GenBank/DDBJ databases">
        <title>Genome-Wide Identification Analysis in wild type Solanum Pinnatisectum Reveals Some Genes Defensing Phytophthora Infestans.</title>
        <authorList>
            <person name="Sun C."/>
        </authorList>
    </citation>
    <scope>NUCLEOTIDE SEQUENCE [LARGE SCALE GENOMIC DNA]</scope>
    <source>
        <strain evidence="1">LQN</strain>
        <tissue evidence="1">Leaf</tissue>
    </source>
</reference>
<dbReference type="EMBL" id="JAWPEI010000008">
    <property type="protein sequence ID" value="KAK4718292.1"/>
    <property type="molecule type" value="Genomic_DNA"/>
</dbReference>
<accession>A0AAV9KZ25</accession>
<comment type="caution">
    <text evidence="1">The sequence shown here is derived from an EMBL/GenBank/DDBJ whole genome shotgun (WGS) entry which is preliminary data.</text>
</comment>
<proteinExistence type="predicted"/>
<gene>
    <name evidence="1" type="ORF">R3W88_016630</name>
</gene>
<organism evidence="1 2">
    <name type="scientific">Solanum pinnatisectum</name>
    <name type="common">tansyleaf nightshade</name>
    <dbReference type="NCBI Taxonomy" id="50273"/>
    <lineage>
        <taxon>Eukaryota</taxon>
        <taxon>Viridiplantae</taxon>
        <taxon>Streptophyta</taxon>
        <taxon>Embryophyta</taxon>
        <taxon>Tracheophyta</taxon>
        <taxon>Spermatophyta</taxon>
        <taxon>Magnoliopsida</taxon>
        <taxon>eudicotyledons</taxon>
        <taxon>Gunneridae</taxon>
        <taxon>Pentapetalae</taxon>
        <taxon>asterids</taxon>
        <taxon>lamiids</taxon>
        <taxon>Solanales</taxon>
        <taxon>Solanaceae</taxon>
        <taxon>Solanoideae</taxon>
        <taxon>Solaneae</taxon>
        <taxon>Solanum</taxon>
    </lineage>
</organism>
<name>A0AAV9KZ25_9SOLN</name>
<dbReference type="AlphaFoldDB" id="A0AAV9KZ25"/>
<evidence type="ECO:0000313" key="1">
    <source>
        <dbReference type="EMBL" id="KAK4718292.1"/>
    </source>
</evidence>
<dbReference type="Proteomes" id="UP001311915">
    <property type="component" value="Unassembled WGS sequence"/>
</dbReference>
<protein>
    <submittedName>
        <fullName evidence="1">Uncharacterized protein</fullName>
    </submittedName>
</protein>
<sequence>MWECSFSVGSCFRVSRLDLRSGIGVKRDGLVLVGSCPMEENSICQFTLLGIELGEQAKICVRQILYFFSLCLEPKIDHLYKDGHFSLLKSS</sequence>